<evidence type="ECO:0000313" key="2">
    <source>
        <dbReference type="EMBL" id="GHH88232.1"/>
    </source>
</evidence>
<dbReference type="RefSeq" id="WP_189938657.1">
    <property type="nucleotide sequence ID" value="NZ_BNCD01000034.1"/>
</dbReference>
<dbReference type="Pfam" id="PF08241">
    <property type="entry name" value="Methyltransf_11"/>
    <property type="match status" value="1"/>
</dbReference>
<keyword evidence="3" id="KW-1185">Reference proteome</keyword>
<dbReference type="PANTHER" id="PTHR43591">
    <property type="entry name" value="METHYLTRANSFERASE"/>
    <property type="match status" value="1"/>
</dbReference>
<reference evidence="2" key="2">
    <citation type="submission" date="2020-09" db="EMBL/GenBank/DDBJ databases">
        <authorList>
            <person name="Sun Q."/>
            <person name="Ohkuma M."/>
        </authorList>
    </citation>
    <scope>NUCLEOTIDE SEQUENCE</scope>
    <source>
        <strain evidence="2">JCM 5069</strain>
    </source>
</reference>
<organism evidence="2 3">
    <name type="scientific">Streptomyces sulfonofaciens</name>
    <dbReference type="NCBI Taxonomy" id="68272"/>
    <lineage>
        <taxon>Bacteria</taxon>
        <taxon>Bacillati</taxon>
        <taxon>Actinomycetota</taxon>
        <taxon>Actinomycetes</taxon>
        <taxon>Kitasatosporales</taxon>
        <taxon>Streptomycetaceae</taxon>
        <taxon>Streptomyces</taxon>
    </lineage>
</organism>
<dbReference type="InterPro" id="IPR020596">
    <property type="entry name" value="rRNA_Ade_Mease_Trfase_CS"/>
</dbReference>
<proteinExistence type="predicted"/>
<dbReference type="SUPFAM" id="SSF53335">
    <property type="entry name" value="S-adenosyl-L-methionine-dependent methyltransferases"/>
    <property type="match status" value="1"/>
</dbReference>
<dbReference type="CDD" id="cd02440">
    <property type="entry name" value="AdoMet_MTases"/>
    <property type="match status" value="1"/>
</dbReference>
<name>A0A919GP90_9ACTN</name>
<dbReference type="AlphaFoldDB" id="A0A919GP90"/>
<dbReference type="InterPro" id="IPR013216">
    <property type="entry name" value="Methyltransf_11"/>
</dbReference>
<comment type="caution">
    <text evidence="2">The sequence shown here is derived from an EMBL/GenBank/DDBJ whole genome shotgun (WGS) entry which is preliminary data.</text>
</comment>
<feature type="domain" description="Methyltransferase type 11" evidence="1">
    <location>
        <begin position="49"/>
        <end position="147"/>
    </location>
</feature>
<sequence length="274" mass="30061">MTTRPYEAGQYHRDLPSELKRLYRFATLGFEKEARALAALGLADGMKVLEIGSGPGFFTERLSTLVPNGSITGLEIDPELIKHAEEYLPSRAKSPVSFVQGSVLDTGLPDASFDFAVTRLVLQHIPDQAKALAEILRVLRPGGRLVVVDVDYRAANLVYPVKPAVEAILEKTAMAHALRGGDPYVGRRLFKLLEHAGFEDIDLEAAVLHSGVRGIEWCATQFDPDRLQPFVEQGLLPEEEWQAVRDAVDAVLADREAFYLNVMLLAGGRKPSGA</sequence>
<dbReference type="GO" id="GO:0000179">
    <property type="term" value="F:rRNA (adenine-N6,N6-)-dimethyltransferase activity"/>
    <property type="evidence" value="ECO:0007669"/>
    <property type="project" value="InterPro"/>
</dbReference>
<evidence type="ECO:0000259" key="1">
    <source>
        <dbReference type="Pfam" id="PF08241"/>
    </source>
</evidence>
<reference evidence="2" key="1">
    <citation type="journal article" date="2014" name="Int. J. Syst. Evol. Microbiol.">
        <title>Complete genome sequence of Corynebacterium casei LMG S-19264T (=DSM 44701T), isolated from a smear-ripened cheese.</title>
        <authorList>
            <consortium name="US DOE Joint Genome Institute (JGI-PGF)"/>
            <person name="Walter F."/>
            <person name="Albersmeier A."/>
            <person name="Kalinowski J."/>
            <person name="Ruckert C."/>
        </authorList>
    </citation>
    <scope>NUCLEOTIDE SEQUENCE</scope>
    <source>
        <strain evidence="2">JCM 5069</strain>
    </source>
</reference>
<accession>A0A919GP90</accession>
<dbReference type="Gene3D" id="3.40.50.150">
    <property type="entry name" value="Vaccinia Virus protein VP39"/>
    <property type="match status" value="1"/>
</dbReference>
<dbReference type="EMBL" id="BNCD01000034">
    <property type="protein sequence ID" value="GHH88232.1"/>
    <property type="molecule type" value="Genomic_DNA"/>
</dbReference>
<evidence type="ECO:0000313" key="3">
    <source>
        <dbReference type="Proteomes" id="UP000603708"/>
    </source>
</evidence>
<dbReference type="Proteomes" id="UP000603708">
    <property type="component" value="Unassembled WGS sequence"/>
</dbReference>
<dbReference type="InterPro" id="IPR029063">
    <property type="entry name" value="SAM-dependent_MTases_sf"/>
</dbReference>
<gene>
    <name evidence="2" type="ORF">GCM10018793_67100</name>
</gene>
<protein>
    <recommendedName>
        <fullName evidence="1">Methyltransferase type 11 domain-containing protein</fullName>
    </recommendedName>
</protein>
<dbReference type="PROSITE" id="PS01131">
    <property type="entry name" value="RRNA_A_DIMETH"/>
    <property type="match status" value="1"/>
</dbReference>